<dbReference type="EMBL" id="FMDM01000021">
    <property type="protein sequence ID" value="SCG78554.1"/>
    <property type="molecule type" value="Genomic_DNA"/>
</dbReference>
<feature type="domain" description="Acyltransferase 3" evidence="3">
    <location>
        <begin position="15"/>
        <end position="341"/>
    </location>
</feature>
<feature type="transmembrane region" description="Helical" evidence="2">
    <location>
        <begin position="285"/>
        <end position="304"/>
    </location>
</feature>
<evidence type="ECO:0000313" key="5">
    <source>
        <dbReference type="Proteomes" id="UP000199360"/>
    </source>
</evidence>
<feature type="transmembrane region" description="Helical" evidence="2">
    <location>
        <begin position="51"/>
        <end position="71"/>
    </location>
</feature>
<feature type="transmembrane region" description="Helical" evidence="2">
    <location>
        <begin position="91"/>
        <end position="109"/>
    </location>
</feature>
<keyword evidence="5" id="KW-1185">Reference proteome</keyword>
<dbReference type="RefSeq" id="WP_091071530.1">
    <property type="nucleotide sequence ID" value="NZ_FMDM01000021.1"/>
</dbReference>
<keyword evidence="4" id="KW-0378">Hydrolase</keyword>
<dbReference type="PANTHER" id="PTHR23028:SF53">
    <property type="entry name" value="ACYL_TRANSF_3 DOMAIN-CONTAINING PROTEIN"/>
    <property type="match status" value="1"/>
</dbReference>
<keyword evidence="2" id="KW-1133">Transmembrane helix</keyword>
<dbReference type="AlphaFoldDB" id="A0A1C5K768"/>
<reference evidence="5" key="1">
    <citation type="submission" date="2016-06" db="EMBL/GenBank/DDBJ databases">
        <authorList>
            <person name="Varghese N."/>
            <person name="Submissions Spin"/>
        </authorList>
    </citation>
    <scope>NUCLEOTIDE SEQUENCE [LARGE SCALE GENOMIC DNA]</scope>
    <source>
        <strain evidence="5">DSM 45647</strain>
    </source>
</reference>
<feature type="transmembrane region" description="Helical" evidence="2">
    <location>
        <begin position="324"/>
        <end position="344"/>
    </location>
</feature>
<feature type="region of interest" description="Disordered" evidence="1">
    <location>
        <begin position="355"/>
        <end position="392"/>
    </location>
</feature>
<proteinExistence type="predicted"/>
<dbReference type="GO" id="GO:0016787">
    <property type="term" value="F:hydrolase activity"/>
    <property type="evidence" value="ECO:0007669"/>
    <property type="project" value="UniProtKB-KW"/>
</dbReference>
<keyword evidence="2" id="KW-0472">Membrane</keyword>
<feature type="transmembrane region" description="Helical" evidence="2">
    <location>
        <begin position="21"/>
        <end position="39"/>
    </location>
</feature>
<gene>
    <name evidence="4" type="ORF">GA0070213_12166</name>
</gene>
<dbReference type="Pfam" id="PF01757">
    <property type="entry name" value="Acyl_transf_3"/>
    <property type="match status" value="1"/>
</dbReference>
<feature type="transmembrane region" description="Helical" evidence="2">
    <location>
        <begin position="142"/>
        <end position="161"/>
    </location>
</feature>
<dbReference type="GO" id="GO:0009103">
    <property type="term" value="P:lipopolysaccharide biosynthetic process"/>
    <property type="evidence" value="ECO:0007669"/>
    <property type="project" value="TreeGrafter"/>
</dbReference>
<keyword evidence="4" id="KW-0808">Transferase</keyword>
<protein>
    <submittedName>
        <fullName evidence="4">Peptidoglycan/LPS O-acetylase OafA/YrhL, contains acyltransferase and SGNH-hydrolase domains</fullName>
    </submittedName>
</protein>
<feature type="transmembrane region" description="Helical" evidence="2">
    <location>
        <begin position="167"/>
        <end position="190"/>
    </location>
</feature>
<evidence type="ECO:0000256" key="2">
    <source>
        <dbReference type="SAM" id="Phobius"/>
    </source>
</evidence>
<accession>A0A1C5K768</accession>
<dbReference type="PANTHER" id="PTHR23028">
    <property type="entry name" value="ACETYLTRANSFERASE"/>
    <property type="match status" value="1"/>
</dbReference>
<keyword evidence="2" id="KW-0812">Transmembrane</keyword>
<dbReference type="Proteomes" id="UP000199360">
    <property type="component" value="Unassembled WGS sequence"/>
</dbReference>
<feature type="transmembrane region" description="Helical" evidence="2">
    <location>
        <begin position="254"/>
        <end position="273"/>
    </location>
</feature>
<sequence length="392" mass="43950">MTSAPTTARTPRLPSLTGLRWIAALLVFGFHAGTMRIIAEPQWKAVMDKAFSLGLSGVEFFFILSGFVLVWSYRDGERAWTFLRRRFAKIYPNHVVTFLAALVVAAWFADPVLPWAAIGNLFLVQAWIPLNGYFYSVNNVSWSLSCELAFYLCLPLVVPWLRRAGSGWLRVVLVAAPLLILALWPAQLLVPEDQRWWFTQIFPVTRSFEFWMGAAAAELMRRRRWRGPDLTVASLTSVATWVVAALWIPAEFWAALLAVAYLLVIAAAADADVRGRRTPWRSRPMVWLGEVSFAFYLVHVLVMVTVLRLTGDWGTGLSGWRGPLAVLGFLLLTLALAAALHRWVEVPMMRRLGPPRRARREPAAAAPGVPAPRPAADDSSRSIEYAGRRRPD</sequence>
<dbReference type="GO" id="GO:0016020">
    <property type="term" value="C:membrane"/>
    <property type="evidence" value="ECO:0007669"/>
    <property type="project" value="TreeGrafter"/>
</dbReference>
<dbReference type="InterPro" id="IPR050879">
    <property type="entry name" value="Acyltransferase_3"/>
</dbReference>
<name>A0A1C5K768_9ACTN</name>
<feature type="compositionally biased region" description="Basic and acidic residues" evidence="1">
    <location>
        <begin position="375"/>
        <end position="392"/>
    </location>
</feature>
<evidence type="ECO:0000313" key="4">
    <source>
        <dbReference type="EMBL" id="SCG78554.1"/>
    </source>
</evidence>
<organism evidence="4 5">
    <name type="scientific">Micromonospora humi</name>
    <dbReference type="NCBI Taxonomy" id="745366"/>
    <lineage>
        <taxon>Bacteria</taxon>
        <taxon>Bacillati</taxon>
        <taxon>Actinomycetota</taxon>
        <taxon>Actinomycetes</taxon>
        <taxon>Micromonosporales</taxon>
        <taxon>Micromonosporaceae</taxon>
        <taxon>Micromonospora</taxon>
    </lineage>
</organism>
<evidence type="ECO:0000256" key="1">
    <source>
        <dbReference type="SAM" id="MobiDB-lite"/>
    </source>
</evidence>
<dbReference type="STRING" id="745366.GA0070213_12166"/>
<dbReference type="GO" id="GO:0016747">
    <property type="term" value="F:acyltransferase activity, transferring groups other than amino-acyl groups"/>
    <property type="evidence" value="ECO:0007669"/>
    <property type="project" value="InterPro"/>
</dbReference>
<keyword evidence="4" id="KW-0012">Acyltransferase</keyword>
<dbReference type="InterPro" id="IPR002656">
    <property type="entry name" value="Acyl_transf_3_dom"/>
</dbReference>
<dbReference type="OrthoDB" id="9796461at2"/>
<evidence type="ECO:0000259" key="3">
    <source>
        <dbReference type="Pfam" id="PF01757"/>
    </source>
</evidence>